<dbReference type="InterPro" id="IPR024561">
    <property type="entry name" value="Pullul_strch_C"/>
</dbReference>
<gene>
    <name evidence="4" type="ORF">NOCA1240188</name>
</gene>
<dbReference type="GO" id="GO:0051060">
    <property type="term" value="F:pullulanase activity"/>
    <property type="evidence" value="ECO:0007669"/>
    <property type="project" value="InterPro"/>
</dbReference>
<dbReference type="InterPro" id="IPR014756">
    <property type="entry name" value="Ig_E-set"/>
</dbReference>
<dbReference type="CDD" id="cd12962">
    <property type="entry name" value="X25_BaPul_like"/>
    <property type="match status" value="3"/>
</dbReference>
<dbReference type="CDD" id="cd11341">
    <property type="entry name" value="AmyAc_Pullulanase_LD-like"/>
    <property type="match status" value="1"/>
</dbReference>
<dbReference type="InterPro" id="IPR011839">
    <property type="entry name" value="Pullul_strch"/>
</dbReference>
<dbReference type="GO" id="GO:0005975">
    <property type="term" value="P:carbohydrate metabolic process"/>
    <property type="evidence" value="ECO:0007669"/>
    <property type="project" value="InterPro"/>
</dbReference>
<dbReference type="Gene3D" id="2.60.40.1180">
    <property type="entry name" value="Golgi alpha-mannosidase II"/>
    <property type="match status" value="2"/>
</dbReference>
<dbReference type="InterPro" id="IPR004193">
    <property type="entry name" value="Glyco_hydro_13_N"/>
</dbReference>
<feature type="region of interest" description="Disordered" evidence="2">
    <location>
        <begin position="854"/>
        <end position="894"/>
    </location>
</feature>
<dbReference type="Gene3D" id="2.60.40.10">
    <property type="entry name" value="Immunoglobulins"/>
    <property type="match status" value="4"/>
</dbReference>
<dbReference type="InterPro" id="IPR006047">
    <property type="entry name" value="GH13_cat_dom"/>
</dbReference>
<dbReference type="SUPFAM" id="SSF81296">
    <property type="entry name" value="E set domains"/>
    <property type="match status" value="2"/>
</dbReference>
<dbReference type="PANTHER" id="PTHR43002">
    <property type="entry name" value="GLYCOGEN DEBRANCHING ENZYME"/>
    <property type="match status" value="1"/>
</dbReference>
<dbReference type="GO" id="GO:0043169">
    <property type="term" value="F:cation binding"/>
    <property type="evidence" value="ECO:0007669"/>
    <property type="project" value="InterPro"/>
</dbReference>
<evidence type="ECO:0000259" key="3">
    <source>
        <dbReference type="SMART" id="SM00642"/>
    </source>
</evidence>
<feature type="compositionally biased region" description="Pro residues" evidence="2">
    <location>
        <begin position="7"/>
        <end position="17"/>
    </location>
</feature>
<name>A0A2P2CGF4_9ZZZZ</name>
<evidence type="ECO:0000313" key="4">
    <source>
        <dbReference type="EMBL" id="CUR61085.1"/>
    </source>
</evidence>
<dbReference type="Pfam" id="PF00128">
    <property type="entry name" value="Alpha-amylase"/>
    <property type="match status" value="1"/>
</dbReference>
<evidence type="ECO:0000256" key="1">
    <source>
        <dbReference type="ARBA" id="ARBA00008061"/>
    </source>
</evidence>
<dbReference type="Pfam" id="PF02806">
    <property type="entry name" value="Alpha-amylase_C"/>
    <property type="match status" value="1"/>
</dbReference>
<evidence type="ECO:0000256" key="2">
    <source>
        <dbReference type="SAM" id="MobiDB-lite"/>
    </source>
</evidence>
<dbReference type="InterPro" id="IPR013783">
    <property type="entry name" value="Ig-like_fold"/>
</dbReference>
<dbReference type="InterPro" id="IPR017853">
    <property type="entry name" value="GH"/>
</dbReference>
<dbReference type="SUPFAM" id="SSF51445">
    <property type="entry name" value="(Trans)glycosidases"/>
    <property type="match status" value="2"/>
</dbReference>
<dbReference type="CDD" id="cd02860">
    <property type="entry name" value="E_set_Pullulanase"/>
    <property type="match status" value="1"/>
</dbReference>
<dbReference type="Pfam" id="PF17967">
    <property type="entry name" value="Pullulanase_N2"/>
    <property type="match status" value="1"/>
</dbReference>
<dbReference type="Pfam" id="PF11852">
    <property type="entry name" value="Pullul_strch_C"/>
    <property type="match status" value="1"/>
</dbReference>
<dbReference type="SMART" id="SM00642">
    <property type="entry name" value="Aamy"/>
    <property type="match status" value="1"/>
</dbReference>
<sequence>MTHATPPLVPRSSPPLVPSSSPRTLSGVPVRRTPRLARPARPHGSSGRRVLLALTGLATLLGGLVPLAPAHAEHREDPPASVTVVGSLQSELGCAADWTPDCPQSGLARQDDGTWALVADVPAGSYALKVTINGSWDENYGAGGTAGGADIPLVLQEPARLRFSYDDASHRVAVAPAEQPSARPTAADRRLATTSVRAPLTRENFYFVMADRFANGDPSNDAGGLAGDRMATGLDPTHKGFFHGGDIKGLSDRLDYIAGLGTTAIWLTPSFQNRPVQGTGSQASAGYHGYWVTDFTRIDPHFGTNAELKAFIDRAHGRGIKVFFDIITNHTADVIDYAEGQHAYIGKDADPFRDASGQAFDDRDYAGGDTFPELDAETSFPYTPVFRTEADRTVKVPAWLNEPTNYHNRGDSTFAGESSTYGDFSGLDDLFTEQPDVVDGMTDIYESWVDFGIDGFRIDTVKHVNLEFWQQFAPAIRDHAASVGNPDFFAFGEVYDANPAYLSTFSTAGRLDATLDFGFQDAGTGFAKGGATTRLRDFFAGDDWYTDADSNAYASPTFLGNHDMGRIGTFLQGTDSVLERDRLAHALMYLTRGQPVVYYGDEQGFVGDGGDQDAREDMFASRVATYNDNDLIGTDSTTAVANYDTGHPLYRTIRDLARLRRTYPALADGAQLHRYASSSAGVYAFSRIDAEERREFLVALNNATTAKTVTVATEEPRGRFTRVWPAGGATMRTDEEARTTITVPPLSAVVWRADSRIPGRGTAPAIHLEKPSAGGTVGGRSPITVGVPDGGFNQVTVAWRPVGATQWTALGTDDNAPYRVFHDVSAMPKGSLLEYRAVLRDASGNLSVASSYATVGDPEAEPTPGGGGGGGPVTQPGAVSMPGSHNSEIGCPGDWQPDCAEAQMSLNADDLVWRRTVSLPVGTYEYKAAIEKSWDENYGAGGVRGGGNIPLALTAPRDVTFYYDHASHWITTDAEDPIATLAGSFQSELGCPADWSPGCMRSWLKDLDGDGTYTFAATLPAGSYETKVAHGLSWAENYGQDGARDGANIPFDVPAGGVEVLFTYDVTTHRLQIATRAAGASPDLAKAKAQWLRRDLVAWDVPDPESRRYRLHWSTAGDLAVDAEAVTGGSSVPLTHDPDGLPDDVLDDFPHLAGHEAFRLDRRAARRVRDILTGQLAVASYDRGGALHDATGVQVPGVLDDVYAGAARADLGVTWRGGRPTLAVWAPTAQRVSARVAGRQVPMARHDDGTWQVRGPASWRGAPYTYDVTVWSPSAGAVVTNRVTDPYSVALTANSQASLVVDLEDPALAPPGWSRTRAPAIAQPEDRNVYELHVRDFSIGDETVPAAERGTYLAFTHPETAGMRHLRRLAAAGLNTVHLLPAFDIATIEERRSAQQVPACDLASLPPDSTEQQACVDAVRSRDGFNWGYDPLHYTTPEGSYATDPDGTRRTVEFRRMVQGLNAAGLQVVMDVVYNHTAASGQDDRSVLDKVVPGYYHRLSATGAVETSTCCSNTASEHRMMEKLMIDSVLTWAREYKVNGFRFDLMGHHSLENMTRLRAALDRLTVKRDGVDGKGIYLYGEGWNFGEVADDARFVQATQLNLAGSGIGSFSDRLRDAVRGGGPFDEDPRVQGFGSGLFTDPNGAAVNGTADEQLADLLHAQDLVKLGLAGNLADFSFRDSSGSVVVGSEVDYNGQPAGYAADPAETVTYVDAHDNETLFDALALKLPTGTSMADRVRMNTVSLSTVALSQGVVFWHAGTDLLRSKSLDRNSYDSGDWFNRVDWQRRENTFGSGLPPRADNEAKWSFMRPLLADPALDPGPAAMDAAHARAQDLLRIRMSSRLFRLGSLDAIQAKVSFLDAEPGVVAMLVDDTAGTDADPARDGILVVFNASPDMQTVGGTGAGWRLHGVQASGTDEVVKASTVAPDAVTVPPRTTAVFER</sequence>
<comment type="similarity">
    <text evidence="1">Belongs to the glycosyl hydrolase 13 family.</text>
</comment>
<feature type="domain" description="Glycosyl hydrolase family 13 catalytic" evidence="3">
    <location>
        <begin position="207"/>
        <end position="660"/>
    </location>
</feature>
<protein>
    <submittedName>
        <fullName evidence="4">Alpha-1,6-glucosidase, pullulanase-type</fullName>
    </submittedName>
</protein>
<dbReference type="InterPro" id="IPR054409">
    <property type="entry name" value="X25_BaPul-like"/>
</dbReference>
<feature type="compositionally biased region" description="Low complexity" evidence="2">
    <location>
        <begin position="18"/>
        <end position="31"/>
    </location>
</feature>
<dbReference type="CDD" id="cd11339">
    <property type="entry name" value="AmyAc_bac_CMD_like_2"/>
    <property type="match status" value="1"/>
</dbReference>
<organism evidence="4">
    <name type="scientific">metagenome</name>
    <dbReference type="NCBI Taxonomy" id="256318"/>
    <lineage>
        <taxon>unclassified sequences</taxon>
        <taxon>metagenomes</taxon>
    </lineage>
</organism>
<dbReference type="Gene3D" id="3.20.20.80">
    <property type="entry name" value="Glycosidases"/>
    <property type="match status" value="2"/>
</dbReference>
<dbReference type="InterPro" id="IPR006048">
    <property type="entry name" value="A-amylase/branching_C"/>
</dbReference>
<dbReference type="InterPro" id="IPR040671">
    <property type="entry name" value="Pullulanase_N2"/>
</dbReference>
<dbReference type="InterPro" id="IPR013780">
    <property type="entry name" value="Glyco_hydro_b"/>
</dbReference>
<dbReference type="SUPFAM" id="SSF51011">
    <property type="entry name" value="Glycosyl hydrolase domain"/>
    <property type="match status" value="2"/>
</dbReference>
<feature type="region of interest" description="Disordered" evidence="2">
    <location>
        <begin position="1"/>
        <end position="47"/>
    </location>
</feature>
<dbReference type="Pfam" id="PF02922">
    <property type="entry name" value="CBM_48"/>
    <property type="match status" value="1"/>
</dbReference>
<accession>A0A2P2CGF4</accession>
<dbReference type="NCBIfam" id="TIGR02103">
    <property type="entry name" value="pullul_strch"/>
    <property type="match status" value="1"/>
</dbReference>
<dbReference type="Gene3D" id="2.60.40.1130">
    <property type="entry name" value="Rab geranylgeranyltransferase alpha-subunit, insert domain"/>
    <property type="match status" value="1"/>
</dbReference>
<feature type="compositionally biased region" description="Basic residues" evidence="2">
    <location>
        <begin position="32"/>
        <end position="41"/>
    </location>
</feature>
<dbReference type="EMBL" id="CZKB01000017">
    <property type="protein sequence ID" value="CUR61085.1"/>
    <property type="molecule type" value="Genomic_DNA"/>
</dbReference>
<reference evidence="4" key="1">
    <citation type="submission" date="2015-08" db="EMBL/GenBank/DDBJ databases">
        <authorList>
            <person name="Babu N.S."/>
            <person name="Beckwith C.J."/>
            <person name="Beseler K.G."/>
            <person name="Brison A."/>
            <person name="Carone J.V."/>
            <person name="Caskin T.P."/>
            <person name="Diamond M."/>
            <person name="Durham M.E."/>
            <person name="Foxe J.M."/>
            <person name="Go M."/>
            <person name="Henderson B.A."/>
            <person name="Jones I.B."/>
            <person name="McGettigan J.A."/>
            <person name="Micheletti S.J."/>
            <person name="Nasrallah M.E."/>
            <person name="Ortiz D."/>
            <person name="Piller C.R."/>
            <person name="Privatt S.R."/>
            <person name="Schneider S.L."/>
            <person name="Sharp S."/>
            <person name="Smith T.C."/>
            <person name="Stanton J.D."/>
            <person name="Ullery H.E."/>
            <person name="Wilson R.J."/>
            <person name="Serrano M.G."/>
            <person name="Buck G."/>
            <person name="Lee V."/>
            <person name="Wang Y."/>
            <person name="Carvalho R."/>
            <person name="Voegtly L."/>
            <person name="Shi R."/>
            <person name="Duckworth R."/>
            <person name="Johnson A."/>
            <person name="Loviza R."/>
            <person name="Walstead R."/>
            <person name="Shah Z."/>
            <person name="Kiflezghi M."/>
            <person name="Wade K."/>
            <person name="Ball S.L."/>
            <person name="Bradley K.W."/>
            <person name="Asai D.J."/>
            <person name="Bowman C.A."/>
            <person name="Russell D.A."/>
            <person name="Pope W.H."/>
            <person name="Jacobs-Sera D."/>
            <person name="Hendrix R.W."/>
            <person name="Hatfull G.F."/>
        </authorList>
    </citation>
    <scope>NUCLEOTIDE SEQUENCE</scope>
</reference>
<dbReference type="Pfam" id="PF22058">
    <property type="entry name" value="X25_BaPul_like"/>
    <property type="match status" value="3"/>
</dbReference>
<proteinExistence type="inferred from homology"/>